<evidence type="ECO:0008006" key="4">
    <source>
        <dbReference type="Google" id="ProtNLM"/>
    </source>
</evidence>
<comment type="caution">
    <text evidence="2">The sequence shown here is derived from an EMBL/GenBank/DDBJ whole genome shotgun (WGS) entry which is preliminary data.</text>
</comment>
<keyword evidence="1" id="KW-0812">Transmembrane</keyword>
<evidence type="ECO:0000256" key="1">
    <source>
        <dbReference type="SAM" id="Phobius"/>
    </source>
</evidence>
<proteinExistence type="predicted"/>
<evidence type="ECO:0000313" key="3">
    <source>
        <dbReference type="Proteomes" id="UP000027318"/>
    </source>
</evidence>
<name>A0A063Y2I4_9GAMM</name>
<accession>A0A063Y2I4</accession>
<reference evidence="2 3" key="1">
    <citation type="journal article" date="2005" name="Int. J. Syst. Evol. Microbiol.">
        <title>Nitrincola lacisaponensis gen. nov., sp. nov., a novel alkaliphilic bacterium isolated from an alkaline, saline lake.</title>
        <authorList>
            <person name="Dimitriu P.A."/>
            <person name="Shukla S.K."/>
            <person name="Conradt J."/>
            <person name="Marquez M.C."/>
            <person name="Ventosa A."/>
            <person name="Maglia A."/>
            <person name="Peyton B.M."/>
            <person name="Pinkart H.C."/>
            <person name="Mormile M.R."/>
        </authorList>
    </citation>
    <scope>NUCLEOTIDE SEQUENCE [LARGE SCALE GENOMIC DNA]</scope>
    <source>
        <strain evidence="2 3">4CA</strain>
    </source>
</reference>
<dbReference type="PATRIC" id="fig|267850.7.peg.1509"/>
<dbReference type="Proteomes" id="UP000027318">
    <property type="component" value="Unassembled WGS sequence"/>
</dbReference>
<dbReference type="Pfam" id="PF12570">
    <property type="entry name" value="DUF3750"/>
    <property type="match status" value="1"/>
</dbReference>
<protein>
    <recommendedName>
        <fullName evidence="4">DUF3750 domain-containing protein</fullName>
    </recommendedName>
</protein>
<keyword evidence="1" id="KW-1133">Transmembrane helix</keyword>
<dbReference type="EMBL" id="JMSZ01000021">
    <property type="protein sequence ID" value="KDE39894.1"/>
    <property type="molecule type" value="Genomic_DNA"/>
</dbReference>
<dbReference type="AlphaFoldDB" id="A0A063Y2I4"/>
<keyword evidence="1" id="KW-0472">Membrane</keyword>
<feature type="transmembrane region" description="Helical" evidence="1">
    <location>
        <begin position="20"/>
        <end position="42"/>
    </location>
</feature>
<dbReference type="OrthoDB" id="199084at2"/>
<sequence length="274" mass="30241">MSRLENKVIIVLRTGFKWLLRSLVFVVLVFFIPVGCALTSHWSGDERHADWRTARLDSAGLLTDVPGIDEAVIQVYAARAFRWRGAFGVHSWIAVKPRGSEHFTRFEVMGFNVARGGEAVRIARGVPDGYWYGNPPVLLRDLRGGEEVDALIERLYQAAEGYSHNHEYRIWPGPNSNTFIAYLAREVPELRVNLPPTAIGKDYLPDGGIFAKAPSGTGIQLSLAGLFGVLLAREEGLEINFLGLNAGVDFWPLALNLPGIGRIGMPVHAPLNDN</sequence>
<dbReference type="InterPro" id="IPR022224">
    <property type="entry name" value="DUF3750"/>
</dbReference>
<keyword evidence="3" id="KW-1185">Reference proteome</keyword>
<evidence type="ECO:0000313" key="2">
    <source>
        <dbReference type="EMBL" id="KDE39894.1"/>
    </source>
</evidence>
<gene>
    <name evidence="2" type="ORF">ADINL_1531</name>
</gene>
<organism evidence="2 3">
    <name type="scientific">Nitrincola lacisaponensis</name>
    <dbReference type="NCBI Taxonomy" id="267850"/>
    <lineage>
        <taxon>Bacteria</taxon>
        <taxon>Pseudomonadati</taxon>
        <taxon>Pseudomonadota</taxon>
        <taxon>Gammaproteobacteria</taxon>
        <taxon>Oceanospirillales</taxon>
        <taxon>Oceanospirillaceae</taxon>
        <taxon>Nitrincola</taxon>
    </lineage>
</organism>